<feature type="transmembrane region" description="Helical" evidence="8">
    <location>
        <begin position="262"/>
        <end position="284"/>
    </location>
</feature>
<dbReference type="RefSeq" id="WP_310408420.1">
    <property type="nucleotide sequence ID" value="NZ_JAVDYC010000001.1"/>
</dbReference>
<evidence type="ECO:0000256" key="3">
    <source>
        <dbReference type="ARBA" id="ARBA00022475"/>
    </source>
</evidence>
<feature type="transmembrane region" description="Helical" evidence="8">
    <location>
        <begin position="94"/>
        <end position="112"/>
    </location>
</feature>
<dbReference type="EMBL" id="JAVDYC010000001">
    <property type="protein sequence ID" value="MDR7320138.1"/>
    <property type="molecule type" value="Genomic_DNA"/>
</dbReference>
<feature type="transmembrane region" description="Helical" evidence="8">
    <location>
        <begin position="296"/>
        <end position="315"/>
    </location>
</feature>
<feature type="transmembrane region" description="Helical" evidence="8">
    <location>
        <begin position="158"/>
        <end position="179"/>
    </location>
</feature>
<sequence>MQSCGNKGEAVLDRFLILTELARLPAVPRLLVFTQLAFNVGFYLVLPFLADHLGAGLGLAAAVVGLVLGLRTFSQQGLFPLGGVLADRYGARPVVLAGCTVRIAGFLVLALAHDLATVLAGTVLVGVAAALFSPAVESALAREGARLEAAGTLRRTELFAMFSAAGEVGAVTGPLLGVLLLPAGFPAVCLAAAAVFALILAVHVRLLPAEPGAHADEPVPAGLREVAGNRRFLAFAAANSAGLFAYHQLYLALPLELRAEGAAWALGWLFALASVLMIAGQLTVARHARRLLGPRAALASGFALMAVAFAVVPVLPGAWSALAMVVLLTAGQMLASPVARDTAARLAGERRLGAHLGVLSAAGGLAVLAGSTVTGALLDSAGPVVPWLVLATVPLVGALLLLIVVPAIRPPARVSGPRAALAAGSEGGHHEPGPGGTAPKPDRAAPGARPC</sequence>
<evidence type="ECO:0000256" key="6">
    <source>
        <dbReference type="ARBA" id="ARBA00023136"/>
    </source>
</evidence>
<dbReference type="InterPro" id="IPR011701">
    <property type="entry name" value="MFS"/>
</dbReference>
<dbReference type="InterPro" id="IPR036259">
    <property type="entry name" value="MFS_trans_sf"/>
</dbReference>
<evidence type="ECO:0000256" key="4">
    <source>
        <dbReference type="ARBA" id="ARBA00022692"/>
    </source>
</evidence>
<feature type="transmembrane region" description="Helical" evidence="8">
    <location>
        <begin position="321"/>
        <end position="340"/>
    </location>
</feature>
<keyword evidence="3" id="KW-1003">Cell membrane</keyword>
<feature type="domain" description="Major facilitator superfamily (MFS) profile" evidence="9">
    <location>
        <begin position="14"/>
        <end position="409"/>
    </location>
</feature>
<protein>
    <submittedName>
        <fullName evidence="10">MFS family permease</fullName>
    </submittedName>
</protein>
<dbReference type="AlphaFoldDB" id="A0AAE3ZL29"/>
<organism evidence="10 11">
    <name type="scientific">Catenuloplanes niger</name>
    <dbReference type="NCBI Taxonomy" id="587534"/>
    <lineage>
        <taxon>Bacteria</taxon>
        <taxon>Bacillati</taxon>
        <taxon>Actinomycetota</taxon>
        <taxon>Actinomycetes</taxon>
        <taxon>Micromonosporales</taxon>
        <taxon>Micromonosporaceae</taxon>
        <taxon>Catenuloplanes</taxon>
    </lineage>
</organism>
<feature type="transmembrane region" description="Helical" evidence="8">
    <location>
        <begin position="185"/>
        <end position="204"/>
    </location>
</feature>
<evidence type="ECO:0000256" key="1">
    <source>
        <dbReference type="ARBA" id="ARBA00004651"/>
    </source>
</evidence>
<dbReference type="GO" id="GO:0005886">
    <property type="term" value="C:plasma membrane"/>
    <property type="evidence" value="ECO:0007669"/>
    <property type="project" value="UniProtKB-SubCell"/>
</dbReference>
<feature type="transmembrane region" description="Helical" evidence="8">
    <location>
        <begin position="232"/>
        <end position="250"/>
    </location>
</feature>
<feature type="transmembrane region" description="Helical" evidence="8">
    <location>
        <begin position="118"/>
        <end position="137"/>
    </location>
</feature>
<feature type="transmembrane region" description="Helical" evidence="8">
    <location>
        <begin position="55"/>
        <end position="73"/>
    </location>
</feature>
<dbReference type="SUPFAM" id="SSF103473">
    <property type="entry name" value="MFS general substrate transporter"/>
    <property type="match status" value="1"/>
</dbReference>
<keyword evidence="2" id="KW-0813">Transport</keyword>
<feature type="region of interest" description="Disordered" evidence="7">
    <location>
        <begin position="419"/>
        <end position="451"/>
    </location>
</feature>
<keyword evidence="5 8" id="KW-1133">Transmembrane helix</keyword>
<accession>A0AAE3ZL29</accession>
<comment type="caution">
    <text evidence="10">The sequence shown here is derived from an EMBL/GenBank/DDBJ whole genome shotgun (WGS) entry which is preliminary data.</text>
</comment>
<dbReference type="PANTHER" id="PTHR23517:SF2">
    <property type="entry name" value="MULTIDRUG RESISTANCE PROTEIN MDTH"/>
    <property type="match status" value="1"/>
</dbReference>
<dbReference type="GO" id="GO:0022857">
    <property type="term" value="F:transmembrane transporter activity"/>
    <property type="evidence" value="ECO:0007669"/>
    <property type="project" value="InterPro"/>
</dbReference>
<comment type="subcellular location">
    <subcellularLocation>
        <location evidence="1">Cell membrane</location>
        <topology evidence="1">Multi-pass membrane protein</topology>
    </subcellularLocation>
</comment>
<proteinExistence type="predicted"/>
<feature type="transmembrane region" description="Helical" evidence="8">
    <location>
        <begin position="352"/>
        <end position="378"/>
    </location>
</feature>
<dbReference type="Pfam" id="PF07690">
    <property type="entry name" value="MFS_1"/>
    <property type="match status" value="1"/>
</dbReference>
<name>A0AAE3ZL29_9ACTN</name>
<evidence type="ECO:0000256" key="2">
    <source>
        <dbReference type="ARBA" id="ARBA00022448"/>
    </source>
</evidence>
<dbReference type="Proteomes" id="UP001183629">
    <property type="component" value="Unassembled WGS sequence"/>
</dbReference>
<keyword evidence="4 8" id="KW-0812">Transmembrane</keyword>
<evidence type="ECO:0000256" key="5">
    <source>
        <dbReference type="ARBA" id="ARBA00022989"/>
    </source>
</evidence>
<dbReference type="Gene3D" id="1.20.1250.20">
    <property type="entry name" value="MFS general substrate transporter like domains"/>
    <property type="match status" value="1"/>
</dbReference>
<feature type="transmembrane region" description="Helical" evidence="8">
    <location>
        <begin position="384"/>
        <end position="408"/>
    </location>
</feature>
<dbReference type="PANTHER" id="PTHR23517">
    <property type="entry name" value="RESISTANCE PROTEIN MDTM, PUTATIVE-RELATED-RELATED"/>
    <property type="match status" value="1"/>
</dbReference>
<evidence type="ECO:0000313" key="11">
    <source>
        <dbReference type="Proteomes" id="UP001183629"/>
    </source>
</evidence>
<evidence type="ECO:0000256" key="7">
    <source>
        <dbReference type="SAM" id="MobiDB-lite"/>
    </source>
</evidence>
<gene>
    <name evidence="10" type="ORF">J2S44_000388</name>
</gene>
<evidence type="ECO:0000313" key="10">
    <source>
        <dbReference type="EMBL" id="MDR7320138.1"/>
    </source>
</evidence>
<reference evidence="10 11" key="1">
    <citation type="submission" date="2023-07" db="EMBL/GenBank/DDBJ databases">
        <title>Sequencing the genomes of 1000 actinobacteria strains.</title>
        <authorList>
            <person name="Klenk H.-P."/>
        </authorList>
    </citation>
    <scope>NUCLEOTIDE SEQUENCE [LARGE SCALE GENOMIC DNA]</scope>
    <source>
        <strain evidence="10 11">DSM 44711</strain>
    </source>
</reference>
<dbReference type="InterPro" id="IPR050171">
    <property type="entry name" value="MFS_Transporters"/>
</dbReference>
<dbReference type="InterPro" id="IPR020846">
    <property type="entry name" value="MFS_dom"/>
</dbReference>
<evidence type="ECO:0000259" key="9">
    <source>
        <dbReference type="PROSITE" id="PS50850"/>
    </source>
</evidence>
<dbReference type="PROSITE" id="PS50850">
    <property type="entry name" value="MFS"/>
    <property type="match status" value="1"/>
</dbReference>
<evidence type="ECO:0000256" key="8">
    <source>
        <dbReference type="SAM" id="Phobius"/>
    </source>
</evidence>
<keyword evidence="11" id="KW-1185">Reference proteome</keyword>
<keyword evidence="6 8" id="KW-0472">Membrane</keyword>